<sequence length="83" mass="8939">MSAQSKVTKNVIFPAFSMWLYESIPKTFSAINHVHTTKGSASELRSSLLLSSSSSSSSSLSSSLYSSSSSSSSFRNIHHLNYG</sequence>
<proteinExistence type="predicted"/>
<organism evidence="2 3">
    <name type="scientific">Rattus norvegicus</name>
    <name type="common">Rat</name>
    <dbReference type="NCBI Taxonomy" id="10116"/>
    <lineage>
        <taxon>Eukaryota</taxon>
        <taxon>Metazoa</taxon>
        <taxon>Chordata</taxon>
        <taxon>Craniata</taxon>
        <taxon>Vertebrata</taxon>
        <taxon>Euteleostomi</taxon>
        <taxon>Mammalia</taxon>
        <taxon>Eutheria</taxon>
        <taxon>Euarchontoglires</taxon>
        <taxon>Glires</taxon>
        <taxon>Rodentia</taxon>
        <taxon>Myomorpha</taxon>
        <taxon>Muroidea</taxon>
        <taxon>Muridae</taxon>
        <taxon>Murinae</taxon>
        <taxon>Rattus</taxon>
    </lineage>
</organism>
<feature type="compositionally biased region" description="Low complexity" evidence="1">
    <location>
        <begin position="52"/>
        <end position="73"/>
    </location>
</feature>
<dbReference type="Proteomes" id="UP000234681">
    <property type="component" value="Chromosome 8"/>
</dbReference>
<name>A6JYB5_RAT</name>
<gene>
    <name evidence="2" type="ORF">rCG_22748</name>
</gene>
<evidence type="ECO:0000256" key="1">
    <source>
        <dbReference type="SAM" id="MobiDB-lite"/>
    </source>
</evidence>
<dbReference type="AlphaFoldDB" id="A6JYB5"/>
<accession>A6JYB5</accession>
<evidence type="ECO:0000313" key="2">
    <source>
        <dbReference type="EMBL" id="EDL83360.1"/>
    </source>
</evidence>
<protein>
    <submittedName>
        <fullName evidence="2">RCG22748</fullName>
    </submittedName>
</protein>
<dbReference type="EMBL" id="CH474007">
    <property type="protein sequence ID" value="EDL83360.1"/>
    <property type="molecule type" value="Genomic_DNA"/>
</dbReference>
<reference evidence="2 3" key="1">
    <citation type="submission" date="2005-09" db="EMBL/GenBank/DDBJ databases">
        <authorList>
            <person name="Mural R.J."/>
            <person name="Li P.W."/>
            <person name="Adams M.D."/>
            <person name="Amanatides P.G."/>
            <person name="Baden-Tillson H."/>
            <person name="Barnstead M."/>
            <person name="Chin S.H."/>
            <person name="Dew I."/>
            <person name="Evans C.A."/>
            <person name="Ferriera S."/>
            <person name="Flanigan M."/>
            <person name="Fosler C."/>
            <person name="Glodek A."/>
            <person name="Gu Z."/>
            <person name="Holt R.A."/>
            <person name="Jennings D."/>
            <person name="Kraft C.L."/>
            <person name="Lu F."/>
            <person name="Nguyen T."/>
            <person name="Nusskern D.R."/>
            <person name="Pfannkoch C.M."/>
            <person name="Sitter C."/>
            <person name="Sutton G.G."/>
            <person name="Venter J.C."/>
            <person name="Wang Z."/>
            <person name="Woodage T."/>
            <person name="Zheng X.H."/>
            <person name="Zhong F."/>
        </authorList>
    </citation>
    <scope>NUCLEOTIDE SEQUENCE [LARGE SCALE GENOMIC DNA]</scope>
    <source>
        <strain>BN</strain>
        <strain evidence="3">Sprague-Dawley</strain>
    </source>
</reference>
<feature type="region of interest" description="Disordered" evidence="1">
    <location>
        <begin position="52"/>
        <end position="83"/>
    </location>
</feature>
<evidence type="ECO:0000313" key="3">
    <source>
        <dbReference type="Proteomes" id="UP000234681"/>
    </source>
</evidence>